<dbReference type="RefSeq" id="XP_016645370.1">
    <property type="nucleotide sequence ID" value="XM_016785073.1"/>
</dbReference>
<dbReference type="AlphaFoldDB" id="A0A084GE09"/>
<evidence type="ECO:0000313" key="3">
    <source>
        <dbReference type="Proteomes" id="UP000028545"/>
    </source>
</evidence>
<dbReference type="Proteomes" id="UP000028545">
    <property type="component" value="Unassembled WGS sequence"/>
</dbReference>
<protein>
    <submittedName>
        <fullName evidence="2">Uncharacterized protein</fullName>
    </submittedName>
</protein>
<dbReference type="HOGENOM" id="CLU_797294_0_0_1"/>
<dbReference type="KEGG" id="sapo:SAPIO_CDS1908"/>
<accession>A0A084GE09</accession>
<feature type="compositionally biased region" description="Polar residues" evidence="1">
    <location>
        <begin position="45"/>
        <end position="55"/>
    </location>
</feature>
<dbReference type="VEuPathDB" id="FungiDB:SAPIO_CDS1908"/>
<evidence type="ECO:0000313" key="2">
    <source>
        <dbReference type="EMBL" id="KEZ45571.1"/>
    </source>
</evidence>
<dbReference type="PANTHER" id="PTHR47785">
    <property type="entry name" value="ZN(II)2CYS6 TRANSCRIPTION FACTOR (EUROFUNG)-RELATED-RELATED"/>
    <property type="match status" value="1"/>
</dbReference>
<gene>
    <name evidence="2" type="ORF">SAPIO_CDS1908</name>
</gene>
<dbReference type="CDD" id="cd12148">
    <property type="entry name" value="fungal_TF_MHR"/>
    <property type="match status" value="1"/>
</dbReference>
<proteinExistence type="predicted"/>
<reference evidence="2 3" key="1">
    <citation type="journal article" date="2014" name="Genome Announc.">
        <title>Draft genome sequence of the pathogenic fungus Scedosporium apiospermum.</title>
        <authorList>
            <person name="Vandeputte P."/>
            <person name="Ghamrawi S."/>
            <person name="Rechenmann M."/>
            <person name="Iltis A."/>
            <person name="Giraud S."/>
            <person name="Fleury M."/>
            <person name="Thornton C."/>
            <person name="Delhaes L."/>
            <person name="Meyer W."/>
            <person name="Papon N."/>
            <person name="Bouchara J.P."/>
        </authorList>
    </citation>
    <scope>NUCLEOTIDE SEQUENCE [LARGE SCALE GENOMIC DNA]</scope>
    <source>
        <strain evidence="2 3">IHEM 14462</strain>
    </source>
</reference>
<dbReference type="PANTHER" id="PTHR47785:SF5">
    <property type="entry name" value="ZN(II)2CYS6 TRANSCRIPTION FACTOR (EUROFUNG)"/>
    <property type="match status" value="1"/>
</dbReference>
<evidence type="ECO:0000256" key="1">
    <source>
        <dbReference type="SAM" id="MobiDB-lite"/>
    </source>
</evidence>
<feature type="region of interest" description="Disordered" evidence="1">
    <location>
        <begin position="33"/>
        <end position="55"/>
    </location>
</feature>
<name>A0A084GE09_PSEDA</name>
<sequence length="348" mass="38463">MSVRFDPASLAILDRINHAINLLESQQQVSAVIPHRPGPGLTDASPASSTQLGQSVVSNATPLPQSELDEDSLDVPGDPATLINCEAILRWPIFRSCVPPDLQSFILDSDDAYSDTLGPSPAPQRGGVREEDFVKLSGRFLAYVHVKNPILDCSEFRSSVKEAADNGIGWDGPSCLVLIACALGCFEFGDYTIDERSANPRHRPEMKHCEVLGEEINIWCSHIPPPISSNVIEHPPNEFAHFIRNRALACREWIHRPFLYYAIHQPPDDPYIPHILPLVEKCLEVCIQGQFEAYAFRRHHGTCCEEPKVEGPRRMERGGAVIGGNTQILGGGSIRFEMGVHSFRKNSG</sequence>
<dbReference type="InterPro" id="IPR053181">
    <property type="entry name" value="EcdB-like_regulator"/>
</dbReference>
<dbReference type="EMBL" id="JOWA01000077">
    <property type="protein sequence ID" value="KEZ45571.1"/>
    <property type="molecule type" value="Genomic_DNA"/>
</dbReference>
<keyword evidence="3" id="KW-1185">Reference proteome</keyword>
<dbReference type="GeneID" id="27720980"/>
<organism evidence="2 3">
    <name type="scientific">Pseudallescheria apiosperma</name>
    <name type="common">Scedosporium apiospermum</name>
    <dbReference type="NCBI Taxonomy" id="563466"/>
    <lineage>
        <taxon>Eukaryota</taxon>
        <taxon>Fungi</taxon>
        <taxon>Dikarya</taxon>
        <taxon>Ascomycota</taxon>
        <taxon>Pezizomycotina</taxon>
        <taxon>Sordariomycetes</taxon>
        <taxon>Hypocreomycetidae</taxon>
        <taxon>Microascales</taxon>
        <taxon>Microascaceae</taxon>
        <taxon>Scedosporium</taxon>
    </lineage>
</organism>
<dbReference type="OrthoDB" id="4356994at2759"/>
<comment type="caution">
    <text evidence="2">The sequence shown here is derived from an EMBL/GenBank/DDBJ whole genome shotgun (WGS) entry which is preliminary data.</text>
</comment>